<dbReference type="GO" id="GO:0005886">
    <property type="term" value="C:plasma membrane"/>
    <property type="evidence" value="ECO:0007669"/>
    <property type="project" value="TreeGrafter"/>
</dbReference>
<keyword evidence="8 12" id="KW-0406">Ion transport</keyword>
<comment type="subcellular location">
    <subcellularLocation>
        <location evidence="1">Membrane</location>
        <topology evidence="1">Multi-pass membrane protein</topology>
    </subcellularLocation>
</comment>
<evidence type="ECO:0000313" key="15">
    <source>
        <dbReference type="Proteomes" id="UP001154078"/>
    </source>
</evidence>
<dbReference type="Proteomes" id="UP001154078">
    <property type="component" value="Chromosome 7"/>
</dbReference>
<evidence type="ECO:0000256" key="1">
    <source>
        <dbReference type="ARBA" id="ARBA00004141"/>
    </source>
</evidence>
<evidence type="ECO:0000256" key="7">
    <source>
        <dbReference type="ARBA" id="ARBA00023053"/>
    </source>
</evidence>
<evidence type="ECO:0000256" key="12">
    <source>
        <dbReference type="RuleBase" id="RU000679"/>
    </source>
</evidence>
<keyword evidence="11 12" id="KW-0407">Ion channel</keyword>
<evidence type="ECO:0000256" key="6">
    <source>
        <dbReference type="ARBA" id="ARBA00022989"/>
    </source>
</evidence>
<evidence type="ECO:0000256" key="4">
    <source>
        <dbReference type="ARBA" id="ARBA00022461"/>
    </source>
</evidence>
<evidence type="ECO:0000256" key="10">
    <source>
        <dbReference type="ARBA" id="ARBA00023201"/>
    </source>
</evidence>
<evidence type="ECO:0000313" key="14">
    <source>
        <dbReference type="EMBL" id="CAH0560645.1"/>
    </source>
</evidence>
<proteinExistence type="inferred from homology"/>
<dbReference type="Pfam" id="PF00858">
    <property type="entry name" value="ASC"/>
    <property type="match status" value="1"/>
</dbReference>
<dbReference type="PROSITE" id="PS01206">
    <property type="entry name" value="ASC"/>
    <property type="match status" value="1"/>
</dbReference>
<keyword evidence="10 12" id="KW-0739">Sodium transport</keyword>
<dbReference type="PANTHER" id="PTHR11690">
    <property type="entry name" value="AMILORIDE-SENSITIVE SODIUM CHANNEL-RELATED"/>
    <property type="match status" value="1"/>
</dbReference>
<keyword evidence="9 13" id="KW-0472">Membrane</keyword>
<reference evidence="14" key="1">
    <citation type="submission" date="2021-12" db="EMBL/GenBank/DDBJ databases">
        <authorList>
            <person name="King R."/>
        </authorList>
    </citation>
    <scope>NUCLEOTIDE SEQUENCE</scope>
</reference>
<keyword evidence="15" id="KW-1185">Reference proteome</keyword>
<name>A0A9P0BBC0_BRAAE</name>
<evidence type="ECO:0000256" key="9">
    <source>
        <dbReference type="ARBA" id="ARBA00023136"/>
    </source>
</evidence>
<dbReference type="PANTHER" id="PTHR11690:SF288">
    <property type="entry name" value="AMILORIDE-SENSITIVE NA+ CHANNEL-RELATED"/>
    <property type="match status" value="1"/>
</dbReference>
<feature type="transmembrane region" description="Helical" evidence="13">
    <location>
        <begin position="44"/>
        <end position="66"/>
    </location>
</feature>
<comment type="similarity">
    <text evidence="2 12">Belongs to the amiloride-sensitive sodium channel (TC 1.A.6) family.</text>
</comment>
<organism evidence="14 15">
    <name type="scientific">Brassicogethes aeneus</name>
    <name type="common">Rape pollen beetle</name>
    <name type="synonym">Meligethes aeneus</name>
    <dbReference type="NCBI Taxonomy" id="1431903"/>
    <lineage>
        <taxon>Eukaryota</taxon>
        <taxon>Metazoa</taxon>
        <taxon>Ecdysozoa</taxon>
        <taxon>Arthropoda</taxon>
        <taxon>Hexapoda</taxon>
        <taxon>Insecta</taxon>
        <taxon>Pterygota</taxon>
        <taxon>Neoptera</taxon>
        <taxon>Endopterygota</taxon>
        <taxon>Coleoptera</taxon>
        <taxon>Polyphaga</taxon>
        <taxon>Cucujiformia</taxon>
        <taxon>Nitidulidae</taxon>
        <taxon>Meligethinae</taxon>
        <taxon>Brassicogethes</taxon>
    </lineage>
</organism>
<dbReference type="OrthoDB" id="6021021at2759"/>
<keyword evidence="6 13" id="KW-1133">Transmembrane helix</keyword>
<evidence type="ECO:0000256" key="11">
    <source>
        <dbReference type="ARBA" id="ARBA00023303"/>
    </source>
</evidence>
<dbReference type="InterPro" id="IPR001873">
    <property type="entry name" value="ENaC"/>
</dbReference>
<protein>
    <submittedName>
        <fullName evidence="14">Uncharacterized protein</fullName>
    </submittedName>
</protein>
<dbReference type="EMBL" id="OV121138">
    <property type="protein sequence ID" value="CAH0560645.1"/>
    <property type="molecule type" value="Genomic_DNA"/>
</dbReference>
<sequence>MKDKETHCCKCGCHGARKYFFEYCENTSIHGVKYFAQKRTKLEVAYWIVVLTVSMSFLTYMIYILAVKFLSMPVIVSFSTKETPVFDVPFPTVTICSKNKISSQYFNYTDILFKIRNNISISEKEYNYNNYAVWVCEEELRGKNLRNQYYSKILTNDIYNFLNESKLNFFHYCYWMGYSIPCEKYFVPILTEEGVCYSLNFLDHSELFQDDVYSDPRFYQVGVKSTWNVEDGYPDKKFKNHYPIRALLTGVGKSLSVILYSRKSNIDEKCASDDSGGFFASIDLPGKLPRMSDSLITIGSNINVLGSIQPEIITTSVAVKNYPPDKRDCFFQDEKPLRFFKIYTQSNCLLECFTNITLQNCECVPFYMPRTNSTPLCGLGLYKCIEVAEYESLASGFDFMETESERCDCRPLCSDINYNIETSQNVWKNNKVLKTIGTPVYEEEKTEISESYDPPDLYLEKDDKVEFSSLTLYMRRNHLETKQRNEVYGFIDFLCGFGGLLGLFTGFSLLSLMEIIYFLSLRIFGNYQQNN</sequence>
<gene>
    <name evidence="14" type="ORF">MELIAE_LOCUS10372</name>
</gene>
<evidence type="ECO:0000256" key="2">
    <source>
        <dbReference type="ARBA" id="ARBA00007193"/>
    </source>
</evidence>
<dbReference type="Gene3D" id="1.10.287.770">
    <property type="entry name" value="YojJ-like"/>
    <property type="match status" value="1"/>
</dbReference>
<keyword evidence="3 12" id="KW-0813">Transport</keyword>
<accession>A0A9P0BBC0</accession>
<dbReference type="AlphaFoldDB" id="A0A9P0BBC0"/>
<dbReference type="GO" id="GO:0015280">
    <property type="term" value="F:ligand-gated sodium channel activity"/>
    <property type="evidence" value="ECO:0007669"/>
    <property type="project" value="TreeGrafter"/>
</dbReference>
<evidence type="ECO:0000256" key="8">
    <source>
        <dbReference type="ARBA" id="ARBA00023065"/>
    </source>
</evidence>
<dbReference type="PRINTS" id="PR01078">
    <property type="entry name" value="AMINACHANNEL"/>
</dbReference>
<evidence type="ECO:0000256" key="3">
    <source>
        <dbReference type="ARBA" id="ARBA00022448"/>
    </source>
</evidence>
<keyword evidence="4 12" id="KW-0894">Sodium channel</keyword>
<evidence type="ECO:0000256" key="13">
    <source>
        <dbReference type="SAM" id="Phobius"/>
    </source>
</evidence>
<keyword evidence="5 12" id="KW-0812">Transmembrane</keyword>
<keyword evidence="7" id="KW-0915">Sodium</keyword>
<feature type="transmembrane region" description="Helical" evidence="13">
    <location>
        <begin position="487"/>
        <end position="512"/>
    </location>
</feature>
<evidence type="ECO:0000256" key="5">
    <source>
        <dbReference type="ARBA" id="ARBA00022692"/>
    </source>
</evidence>
<dbReference type="InterPro" id="IPR020903">
    <property type="entry name" value="ENaC_CS"/>
</dbReference>
<dbReference type="Gene3D" id="1.10.287.820">
    <property type="entry name" value="Acid-sensing ion channel domain"/>
    <property type="match status" value="1"/>
</dbReference>